<comment type="caution">
    <text evidence="2">The sequence shown here is derived from an EMBL/GenBank/DDBJ whole genome shotgun (WGS) entry which is preliminary data.</text>
</comment>
<dbReference type="OrthoDB" id="193284at2157"/>
<gene>
    <name evidence="2" type="ORF">CUJ86_10250</name>
</gene>
<proteinExistence type="predicted"/>
<dbReference type="InterPro" id="IPR042099">
    <property type="entry name" value="ANL_N_sf"/>
</dbReference>
<dbReference type="EMBL" id="PGCL01000004">
    <property type="protein sequence ID" value="TAJ43703.1"/>
    <property type="molecule type" value="Genomic_DNA"/>
</dbReference>
<evidence type="ECO:0000259" key="1">
    <source>
        <dbReference type="Pfam" id="PF00501"/>
    </source>
</evidence>
<feature type="domain" description="AMP-dependent synthetase/ligase" evidence="1">
    <location>
        <begin position="7"/>
        <end position="341"/>
    </location>
</feature>
<organism evidence="2 3">
    <name type="scientific">Methanofollis fontis</name>
    <dbReference type="NCBI Taxonomy" id="2052832"/>
    <lineage>
        <taxon>Archaea</taxon>
        <taxon>Methanobacteriati</taxon>
        <taxon>Methanobacteriota</taxon>
        <taxon>Stenosarchaea group</taxon>
        <taxon>Methanomicrobia</taxon>
        <taxon>Methanomicrobiales</taxon>
        <taxon>Methanomicrobiaceae</taxon>
        <taxon>Methanofollis</taxon>
    </lineage>
</organism>
<name>A0A483CSZ8_9EURY</name>
<dbReference type="InterPro" id="IPR020845">
    <property type="entry name" value="AMP-binding_CS"/>
</dbReference>
<dbReference type="Gene3D" id="3.40.50.12780">
    <property type="entry name" value="N-terminal domain of ligase-like"/>
    <property type="match status" value="1"/>
</dbReference>
<sequence length="466" mass="52110">MTFTFFNSLDQYGNKTALITNAGVEISYHTLLSVADKVAGTIEKRCLVFCVCNNNFESVAGYIGFLRAQIVPILINPDIDTALYTELERTYQPSYVWAPKNFAKGTLSYAYGNYELNKTRYNIVHELYDELALLLTTSGSTGSPKLVRQSYKNIESNTNSIIEYLSITEIDRAITTLPLSYTYGLSILHTHFAAGATVILTDASLMSKSFWSLLKEQKATTFGGVPYTYEMLKKLRFDRMDLPSLTYLTQAGGKLSKELSLEFSEICAKQEKKFIVMYGQSEATARMSYLPWEYAIIKAGSIGIAIPHGKFTLIDPNGEEITTPHVTGELEYEGDNVTLGYAESIEDLAKGDENYGVLQTGDMAEFDEEGFFYIVGRKKRFLKIFGNRVNLDEVEGLLKSKGYDCAVGGVDDHMKIFVTDKRQLENVKHFVSGKTGLNPAAFTSVYIESIPRNESGKILYANLEEM</sequence>
<keyword evidence="3" id="KW-1185">Reference proteome</keyword>
<accession>A0A483CSZ8</accession>
<dbReference type="GO" id="GO:0016405">
    <property type="term" value="F:CoA-ligase activity"/>
    <property type="evidence" value="ECO:0007669"/>
    <property type="project" value="TreeGrafter"/>
</dbReference>
<dbReference type="Proteomes" id="UP000292580">
    <property type="component" value="Unassembled WGS sequence"/>
</dbReference>
<dbReference type="RefSeq" id="WP_130647478.1">
    <property type="nucleotide sequence ID" value="NZ_PGCL01000004.1"/>
</dbReference>
<reference evidence="2 3" key="1">
    <citation type="submission" date="2017-11" db="EMBL/GenBank/DDBJ databases">
        <title>Isolation and Characterization of Methanofollis Species from Methane Seep Offshore SW Taiwan.</title>
        <authorList>
            <person name="Teng N.-H."/>
            <person name="Lai M.-C."/>
            <person name="Chen S.-C."/>
        </authorList>
    </citation>
    <scope>NUCLEOTIDE SEQUENCE [LARGE SCALE GENOMIC DNA]</scope>
    <source>
        <strain evidence="2 3">FWC-SCC2</strain>
    </source>
</reference>
<dbReference type="PROSITE" id="PS00455">
    <property type="entry name" value="AMP_BINDING"/>
    <property type="match status" value="1"/>
</dbReference>
<dbReference type="AlphaFoldDB" id="A0A483CSZ8"/>
<dbReference type="InterPro" id="IPR000873">
    <property type="entry name" value="AMP-dep_synth/lig_dom"/>
</dbReference>
<evidence type="ECO:0000313" key="3">
    <source>
        <dbReference type="Proteomes" id="UP000292580"/>
    </source>
</evidence>
<dbReference type="PANTHER" id="PTHR24096">
    <property type="entry name" value="LONG-CHAIN-FATTY-ACID--COA LIGASE"/>
    <property type="match status" value="1"/>
</dbReference>
<dbReference type="Pfam" id="PF00501">
    <property type="entry name" value="AMP-binding"/>
    <property type="match status" value="1"/>
</dbReference>
<protein>
    <submittedName>
        <fullName evidence="2">AMP-dependent synthetase</fullName>
    </submittedName>
</protein>
<evidence type="ECO:0000313" key="2">
    <source>
        <dbReference type="EMBL" id="TAJ43703.1"/>
    </source>
</evidence>
<dbReference type="SUPFAM" id="SSF56801">
    <property type="entry name" value="Acetyl-CoA synthetase-like"/>
    <property type="match status" value="1"/>
</dbReference>